<proteinExistence type="predicted"/>
<name>A0ABT8ZYS6_9SPHN</name>
<feature type="transmembrane region" description="Helical" evidence="1">
    <location>
        <begin position="206"/>
        <end position="233"/>
    </location>
</feature>
<keyword evidence="1" id="KW-0812">Transmembrane</keyword>
<evidence type="ECO:0000313" key="2">
    <source>
        <dbReference type="EMBL" id="MDO7842726.1"/>
    </source>
</evidence>
<dbReference type="RefSeq" id="WP_304561181.1">
    <property type="nucleotide sequence ID" value="NZ_JAUQSZ010000006.1"/>
</dbReference>
<dbReference type="EMBL" id="JAUQSZ010000006">
    <property type="protein sequence ID" value="MDO7842726.1"/>
    <property type="molecule type" value="Genomic_DNA"/>
</dbReference>
<accession>A0ABT8ZYS6</accession>
<feature type="transmembrane region" description="Helical" evidence="1">
    <location>
        <begin position="97"/>
        <end position="116"/>
    </location>
</feature>
<comment type="caution">
    <text evidence="2">The sequence shown here is derived from an EMBL/GenBank/DDBJ whole genome shotgun (WGS) entry which is preliminary data.</text>
</comment>
<keyword evidence="3" id="KW-1185">Reference proteome</keyword>
<feature type="transmembrane region" description="Helical" evidence="1">
    <location>
        <begin position="59"/>
        <end position="76"/>
    </location>
</feature>
<evidence type="ECO:0000256" key="1">
    <source>
        <dbReference type="SAM" id="Phobius"/>
    </source>
</evidence>
<protein>
    <submittedName>
        <fullName evidence="2">Uncharacterized protein</fullName>
    </submittedName>
</protein>
<feature type="transmembrane region" description="Helical" evidence="1">
    <location>
        <begin position="136"/>
        <end position="157"/>
    </location>
</feature>
<feature type="transmembrane region" description="Helical" evidence="1">
    <location>
        <begin position="178"/>
        <end position="200"/>
    </location>
</feature>
<keyword evidence="1" id="KW-1133">Transmembrane helix</keyword>
<organism evidence="2 3">
    <name type="scientific">Sphingomonas immobilis</name>
    <dbReference type="NCBI Taxonomy" id="3063997"/>
    <lineage>
        <taxon>Bacteria</taxon>
        <taxon>Pseudomonadati</taxon>
        <taxon>Pseudomonadota</taxon>
        <taxon>Alphaproteobacteria</taxon>
        <taxon>Sphingomonadales</taxon>
        <taxon>Sphingomonadaceae</taxon>
        <taxon>Sphingomonas</taxon>
    </lineage>
</organism>
<gene>
    <name evidence="2" type="ORF">Q5H94_10340</name>
</gene>
<dbReference type="Proteomes" id="UP001176468">
    <property type="component" value="Unassembled WGS sequence"/>
</dbReference>
<sequence>MWSDIRDVYRAAGAFALACPLLFLIPPLCEMLQHVVEYRIGMYDSLAAFKAVANDNSRMGFGILKVVATLLPGYWFTRFMGNGHDVRAAHDFRAFGWWGLVMLVSLLLTATGLFLGDILAPLHLGKQAATFVGAGYNIATAVLGIYLTAWGVAWALGNRAIGPRGSIRIMAGSFWRTIGYVIAGALPLMIVHYALGYGALGRPPALLWPMLTLDALVVGLLALTLAGASFVAARHAAAKKQVSLA</sequence>
<reference evidence="2" key="1">
    <citation type="submission" date="2023-07" db="EMBL/GenBank/DDBJ databases">
        <authorList>
            <person name="Kim M.K."/>
        </authorList>
    </citation>
    <scope>NUCLEOTIDE SEQUENCE</scope>
    <source>
        <strain evidence="2">CA1-15</strain>
    </source>
</reference>
<keyword evidence="1" id="KW-0472">Membrane</keyword>
<evidence type="ECO:0000313" key="3">
    <source>
        <dbReference type="Proteomes" id="UP001176468"/>
    </source>
</evidence>